<dbReference type="EMBL" id="DRBS01000204">
    <property type="protein sequence ID" value="HDD44245.1"/>
    <property type="molecule type" value="Genomic_DNA"/>
</dbReference>
<reference evidence="1" key="1">
    <citation type="journal article" date="2020" name="mSystems">
        <title>Genome- and Community-Level Interaction Insights into Carbon Utilization and Element Cycling Functions of Hydrothermarchaeota in Hydrothermal Sediment.</title>
        <authorList>
            <person name="Zhou Z."/>
            <person name="Liu Y."/>
            <person name="Xu W."/>
            <person name="Pan J."/>
            <person name="Luo Z.H."/>
            <person name="Li M."/>
        </authorList>
    </citation>
    <scope>NUCLEOTIDE SEQUENCE [LARGE SCALE GENOMIC DNA]</scope>
    <source>
        <strain evidence="1">HyVt-233</strain>
    </source>
</reference>
<protein>
    <recommendedName>
        <fullName evidence="2">DUF4145 domain-containing protein</fullName>
    </recommendedName>
</protein>
<sequence>MDFDDLLQKYGIGYKLEEVDEGFYEWKRLEKTDYELYVLNKIKHVEKEASNISKQTIQHLYSTRKNLIKAINNREIKNALRDALSALEAYLKQKTNTTEIKNSVKELENKNILKKTIIRYALKIWHDCHEMYPDLRHGTSDAHESSITKEEALFWIGEIMNYILLIENVFKNN</sequence>
<comment type="caution">
    <text evidence="1">The sequence shown here is derived from an EMBL/GenBank/DDBJ whole genome shotgun (WGS) entry which is preliminary data.</text>
</comment>
<accession>A0A7C0U369</accession>
<dbReference type="Proteomes" id="UP000886289">
    <property type="component" value="Unassembled WGS sequence"/>
</dbReference>
<evidence type="ECO:0000313" key="1">
    <source>
        <dbReference type="EMBL" id="HDD44245.1"/>
    </source>
</evidence>
<proteinExistence type="predicted"/>
<evidence type="ECO:0008006" key="2">
    <source>
        <dbReference type="Google" id="ProtNLM"/>
    </source>
</evidence>
<name>A0A7C0U369_DESA2</name>
<dbReference type="AlphaFoldDB" id="A0A7C0U369"/>
<gene>
    <name evidence="1" type="ORF">ENG63_05225</name>
</gene>
<organism evidence="1">
    <name type="scientific">Desulfofervidus auxilii</name>
    <dbReference type="NCBI Taxonomy" id="1621989"/>
    <lineage>
        <taxon>Bacteria</taxon>
        <taxon>Pseudomonadati</taxon>
        <taxon>Thermodesulfobacteriota</taxon>
        <taxon>Candidatus Desulfofervidia</taxon>
        <taxon>Candidatus Desulfofervidales</taxon>
        <taxon>Candidatus Desulfofervidaceae</taxon>
        <taxon>Candidatus Desulfofervidus</taxon>
    </lineage>
</organism>